<dbReference type="Proteomes" id="UP000282876">
    <property type="component" value="Unassembled WGS sequence"/>
</dbReference>
<feature type="region of interest" description="Disordered" evidence="1">
    <location>
        <begin position="109"/>
        <end position="273"/>
    </location>
</feature>
<evidence type="ECO:0000313" key="3">
    <source>
        <dbReference type="Proteomes" id="UP000282876"/>
    </source>
</evidence>
<reference evidence="2 3" key="1">
    <citation type="submission" date="2018-10" db="EMBL/GenBank/DDBJ databases">
        <title>Draft genome sequence of the microsporidian Tubulinosema ratisbonensis.</title>
        <authorList>
            <person name="Polonais V."/>
            <person name="Peyretaillade E."/>
            <person name="Niehus S."/>
            <person name="Wawrzyniak I."/>
            <person name="Franchet A."/>
            <person name="Gaspin C."/>
            <person name="Reichstadt M."/>
            <person name="Belser C."/>
            <person name="Labadie K."/>
            <person name="Delbac F."/>
            <person name="Ferrandon D."/>
        </authorList>
    </citation>
    <scope>NUCLEOTIDE SEQUENCE [LARGE SCALE GENOMIC DNA]</scope>
    <source>
        <strain evidence="2 3">Franzen</strain>
    </source>
</reference>
<keyword evidence="3" id="KW-1185">Reference proteome</keyword>
<feature type="compositionally biased region" description="Basic and acidic residues" evidence="1">
    <location>
        <begin position="215"/>
        <end position="227"/>
    </location>
</feature>
<feature type="compositionally biased region" description="Acidic residues" evidence="1">
    <location>
        <begin position="241"/>
        <end position="268"/>
    </location>
</feature>
<dbReference type="AlphaFoldDB" id="A0A437AID2"/>
<evidence type="ECO:0000313" key="2">
    <source>
        <dbReference type="EMBL" id="RVD90827.1"/>
    </source>
</evidence>
<organism evidence="2 3">
    <name type="scientific">Tubulinosema ratisbonensis</name>
    <dbReference type="NCBI Taxonomy" id="291195"/>
    <lineage>
        <taxon>Eukaryota</taxon>
        <taxon>Fungi</taxon>
        <taxon>Fungi incertae sedis</taxon>
        <taxon>Microsporidia</taxon>
        <taxon>Tubulinosematoidea</taxon>
        <taxon>Tubulinosematidae</taxon>
        <taxon>Tubulinosema</taxon>
    </lineage>
</organism>
<proteinExistence type="predicted"/>
<accession>A0A437AID2</accession>
<dbReference type="VEuPathDB" id="MicrosporidiaDB:TUBRATIS_27460"/>
<sequence>MLFILFSIPNIKCLPLLGDIEMKDRLKNAAKAGFGDLARGFEDFGPSAGILNSLRKYPPRSPRERLGDAARAAIANIPGALESYGLNPLENDINARAAIQKAADDARKKLKKEADKLRKKFKPSSSSESSSDEKEKKKKKKDKKKPKEEDSETEEEKGNPEKNKTPGNKGNPEKDDKPKPSDDPRKDLQPHKKRQKSPEQKKKPSKGGLIPSRKKNCEKIDVSKLPKDQNGNPYLPPEENPCCDEESSDENDNEPSSTEDEKEDDYAIDEPPSLRNCIKFITDEGGKICCEEYSE</sequence>
<protein>
    <submittedName>
        <fullName evidence="2">Uncharacterized protein</fullName>
    </submittedName>
</protein>
<feature type="compositionally biased region" description="Basic and acidic residues" evidence="1">
    <location>
        <begin position="171"/>
        <end position="202"/>
    </location>
</feature>
<gene>
    <name evidence="2" type="ORF">TUBRATIS_27460</name>
</gene>
<evidence type="ECO:0000256" key="1">
    <source>
        <dbReference type="SAM" id="MobiDB-lite"/>
    </source>
</evidence>
<comment type="caution">
    <text evidence="2">The sequence shown here is derived from an EMBL/GenBank/DDBJ whole genome shotgun (WGS) entry which is preliminary data.</text>
</comment>
<dbReference type="EMBL" id="RCSS01000762">
    <property type="protein sequence ID" value="RVD90827.1"/>
    <property type="molecule type" value="Genomic_DNA"/>
</dbReference>
<name>A0A437AID2_9MICR</name>